<sequence length="94" mass="10349">MAQMMGALRLCSKSPCGKPNLIIHRKIVAKNNTSLFVHNGKNRTGREASSRMAESGVQVGNFCSFLRQEKVSEFAMISSQQLLVETQKLPATPI</sequence>
<dbReference type="GO" id="GO:0000724">
    <property type="term" value="P:double-strand break repair via homologous recombination"/>
    <property type="evidence" value="ECO:0007669"/>
    <property type="project" value="TreeGrafter"/>
</dbReference>
<keyword evidence="1" id="KW-0175">Coiled coil</keyword>
<reference evidence="2" key="1">
    <citation type="journal article" date="2019" name="Environ. Microbiol.">
        <title>Fungal ecological strategies reflected in gene transcription - a case study of two litter decomposers.</title>
        <authorList>
            <person name="Barbi F."/>
            <person name="Kohler A."/>
            <person name="Barry K."/>
            <person name="Baskaran P."/>
            <person name="Daum C."/>
            <person name="Fauchery L."/>
            <person name="Ihrmark K."/>
            <person name="Kuo A."/>
            <person name="LaButti K."/>
            <person name="Lipzen A."/>
            <person name="Morin E."/>
            <person name="Grigoriev I.V."/>
            <person name="Henrissat B."/>
            <person name="Lindahl B."/>
            <person name="Martin F."/>
        </authorList>
    </citation>
    <scope>NUCLEOTIDE SEQUENCE</scope>
    <source>
        <strain evidence="2">JB14</strain>
    </source>
</reference>
<organism evidence="2 3">
    <name type="scientific">Gymnopus androsaceus JB14</name>
    <dbReference type="NCBI Taxonomy" id="1447944"/>
    <lineage>
        <taxon>Eukaryota</taxon>
        <taxon>Fungi</taxon>
        <taxon>Dikarya</taxon>
        <taxon>Basidiomycota</taxon>
        <taxon>Agaricomycotina</taxon>
        <taxon>Agaricomycetes</taxon>
        <taxon>Agaricomycetidae</taxon>
        <taxon>Agaricales</taxon>
        <taxon>Marasmiineae</taxon>
        <taxon>Omphalotaceae</taxon>
        <taxon>Gymnopus</taxon>
    </lineage>
</organism>
<dbReference type="Proteomes" id="UP000799118">
    <property type="component" value="Unassembled WGS sequence"/>
</dbReference>
<dbReference type="EMBL" id="ML769479">
    <property type="protein sequence ID" value="KAE9398691.1"/>
    <property type="molecule type" value="Genomic_DNA"/>
</dbReference>
<proteinExistence type="predicted"/>
<keyword evidence="3" id="KW-1185">Reference proteome</keyword>
<dbReference type="GO" id="GO:0003697">
    <property type="term" value="F:single-stranded DNA binding"/>
    <property type="evidence" value="ECO:0007669"/>
    <property type="project" value="TreeGrafter"/>
</dbReference>
<protein>
    <submittedName>
        <fullName evidence="2">Uncharacterized protein</fullName>
    </submittedName>
</protein>
<dbReference type="OrthoDB" id="10254973at2759"/>
<dbReference type="GO" id="GO:0005634">
    <property type="term" value="C:nucleus"/>
    <property type="evidence" value="ECO:0007669"/>
    <property type="project" value="TreeGrafter"/>
</dbReference>
<dbReference type="PANTHER" id="PTHR45916">
    <property type="entry name" value="STRUCTURAL MAINTENANCE OF CHROMOSOMES PROTEIN 5"/>
    <property type="match status" value="1"/>
</dbReference>
<dbReference type="GO" id="GO:0030915">
    <property type="term" value="C:Smc5-Smc6 complex"/>
    <property type="evidence" value="ECO:0007669"/>
    <property type="project" value="TreeGrafter"/>
</dbReference>
<dbReference type="AlphaFoldDB" id="A0A6A4HM64"/>
<evidence type="ECO:0000313" key="3">
    <source>
        <dbReference type="Proteomes" id="UP000799118"/>
    </source>
</evidence>
<gene>
    <name evidence="2" type="ORF">BT96DRAFT_1105597</name>
</gene>
<accession>A0A6A4HM64</accession>
<evidence type="ECO:0000313" key="2">
    <source>
        <dbReference type="EMBL" id="KAE9398691.1"/>
    </source>
</evidence>
<evidence type="ECO:0000256" key="1">
    <source>
        <dbReference type="ARBA" id="ARBA00023054"/>
    </source>
</evidence>
<dbReference type="PANTHER" id="PTHR45916:SF1">
    <property type="entry name" value="STRUCTURAL MAINTENANCE OF CHROMOSOMES PROTEIN 5"/>
    <property type="match status" value="1"/>
</dbReference>
<name>A0A6A4HM64_9AGAR</name>